<keyword evidence="3" id="KW-1185">Reference proteome</keyword>
<dbReference type="Pfam" id="PF23019">
    <property type="entry name" value="DUF7033"/>
    <property type="match status" value="1"/>
</dbReference>
<proteinExistence type="predicted"/>
<dbReference type="Gene3D" id="3.20.20.370">
    <property type="entry name" value="Glycoside hydrolase/deacetylase"/>
    <property type="match status" value="1"/>
</dbReference>
<dbReference type="AlphaFoldDB" id="A0A521ANA1"/>
<evidence type="ECO:0000313" key="3">
    <source>
        <dbReference type="Proteomes" id="UP000315971"/>
    </source>
</evidence>
<organism evidence="2 3">
    <name type="scientific">Solitalea koreensis</name>
    <dbReference type="NCBI Taxonomy" id="543615"/>
    <lineage>
        <taxon>Bacteria</taxon>
        <taxon>Pseudomonadati</taxon>
        <taxon>Bacteroidota</taxon>
        <taxon>Sphingobacteriia</taxon>
        <taxon>Sphingobacteriales</taxon>
        <taxon>Sphingobacteriaceae</taxon>
        <taxon>Solitalea</taxon>
    </lineage>
</organism>
<accession>A0A521ANA1</accession>
<protein>
    <recommendedName>
        <fullName evidence="1">DUF7033 domain-containing protein</fullName>
    </recommendedName>
</protein>
<dbReference type="CDD" id="cd10931">
    <property type="entry name" value="CE4_u7"/>
    <property type="match status" value="1"/>
</dbReference>
<dbReference type="SUPFAM" id="SSF88713">
    <property type="entry name" value="Glycoside hydrolase/deacetylase"/>
    <property type="match status" value="1"/>
</dbReference>
<reference evidence="2 3" key="1">
    <citation type="submission" date="2017-05" db="EMBL/GenBank/DDBJ databases">
        <authorList>
            <person name="Varghese N."/>
            <person name="Submissions S."/>
        </authorList>
    </citation>
    <scope>NUCLEOTIDE SEQUENCE [LARGE SCALE GENOMIC DNA]</scope>
    <source>
        <strain evidence="2 3">DSM 21342</strain>
    </source>
</reference>
<dbReference type="Proteomes" id="UP000315971">
    <property type="component" value="Unassembled WGS sequence"/>
</dbReference>
<dbReference type="InterPro" id="IPR054297">
    <property type="entry name" value="DUF7033"/>
</dbReference>
<evidence type="ECO:0000313" key="2">
    <source>
        <dbReference type="EMBL" id="SMO36287.1"/>
    </source>
</evidence>
<dbReference type="EMBL" id="FXSZ01000001">
    <property type="protein sequence ID" value="SMO36287.1"/>
    <property type="molecule type" value="Genomic_DNA"/>
</dbReference>
<feature type="domain" description="DUF7033" evidence="1">
    <location>
        <begin position="119"/>
        <end position="204"/>
    </location>
</feature>
<name>A0A521ANA1_9SPHI</name>
<evidence type="ECO:0000259" key="1">
    <source>
        <dbReference type="Pfam" id="PF23019"/>
    </source>
</evidence>
<dbReference type="RefSeq" id="WP_142600817.1">
    <property type="nucleotide sequence ID" value="NZ_FXSZ01000001.1"/>
</dbReference>
<sequence>MNKVIINIPCTYQVEKQYLCDVLFTQFLGIDYQVNFSPDIDKVIIESQYYRGKLILPEILFATPEDIWLKKQSFPRLPLRVRDLIDLQHSNLYSQTLPVIYGDDKSQLCNLEADETYFDIDLLGSMFFQLTLYEEIDNDQWDEFGRFPYQHSIFYKENLHDRALVNENLEVLWHLLVTKFPGIRRINHQYKLSVTHDVDHPIANNNGFFSFLKGCGTDLIREKSISVLSRRVYSRIIKTEDLNTSLDPFNNFKYLMDVSDKLGLKSEFNFIVINGNGSVDGEYDIEKGFARQLIKYVYERGHIVGFHPSFYTYCNLEETKNQFTKLKTLCEELEVKQSVFGGRQHYLRWKNPDTWAIWDKIGADYDSSLGWSRYLGFRTGVCYPYTVFDLINRKKLNLKEKTLMVMDLAAEKYDSHRSFMEKVKMINYTCKYFSGEMTVLFHNNYIISPKQKRQYELLLNSLI</sequence>
<dbReference type="GO" id="GO:0005975">
    <property type="term" value="P:carbohydrate metabolic process"/>
    <property type="evidence" value="ECO:0007669"/>
    <property type="project" value="InterPro"/>
</dbReference>
<dbReference type="InterPro" id="IPR011330">
    <property type="entry name" value="Glyco_hydro/deAcase_b/a-brl"/>
</dbReference>
<dbReference type="OrthoDB" id="5573484at2"/>
<gene>
    <name evidence="2" type="ORF">SAMN06265350_101276</name>
</gene>